<dbReference type="KEGG" id="lvi:G7068_16010"/>
<organism evidence="1 2">
    <name type="scientific">Leucobacter viscericola</name>
    <dbReference type="NCBI Taxonomy" id="2714935"/>
    <lineage>
        <taxon>Bacteria</taxon>
        <taxon>Bacillati</taxon>
        <taxon>Actinomycetota</taxon>
        <taxon>Actinomycetes</taxon>
        <taxon>Micrococcales</taxon>
        <taxon>Microbacteriaceae</taxon>
        <taxon>Leucobacter</taxon>
    </lineage>
</organism>
<dbReference type="EMBL" id="CP049863">
    <property type="protein sequence ID" value="QIK64551.1"/>
    <property type="molecule type" value="Genomic_DNA"/>
</dbReference>
<name>A0A6G7XJK5_9MICO</name>
<keyword evidence="2" id="KW-1185">Reference proteome</keyword>
<evidence type="ECO:0000313" key="1">
    <source>
        <dbReference type="EMBL" id="QIK64551.1"/>
    </source>
</evidence>
<sequence length="115" mass="12573">MTTAFQNTSKGEGAGVKSSALVAVSEAKERLIADLRKVRPFPDGTLIRWKMLGSNQVTYTFAAMFVAGSWYSTAQGNNPMVNPKMSHQTFLNLIASNPLGIFDLEIASDFEKIDL</sequence>
<reference evidence="1 2" key="1">
    <citation type="submission" date="2020-03" db="EMBL/GenBank/DDBJ databases">
        <title>Leucobacter sp. nov., isolated from beetles.</title>
        <authorList>
            <person name="Hyun D.-W."/>
            <person name="Bae J.-W."/>
        </authorList>
    </citation>
    <scope>NUCLEOTIDE SEQUENCE [LARGE SCALE GENOMIC DNA]</scope>
    <source>
        <strain evidence="1 2">HDW9C</strain>
    </source>
</reference>
<dbReference type="AlphaFoldDB" id="A0A6G7XJK5"/>
<proteinExistence type="predicted"/>
<gene>
    <name evidence="1" type="ORF">G7068_16010</name>
</gene>
<dbReference type="RefSeq" id="WP_166292879.1">
    <property type="nucleotide sequence ID" value="NZ_CP049863.1"/>
</dbReference>
<accession>A0A6G7XJK5</accession>
<dbReference type="Proteomes" id="UP000502677">
    <property type="component" value="Chromosome"/>
</dbReference>
<protein>
    <submittedName>
        <fullName evidence="1">Uncharacterized protein</fullName>
    </submittedName>
</protein>
<evidence type="ECO:0000313" key="2">
    <source>
        <dbReference type="Proteomes" id="UP000502677"/>
    </source>
</evidence>